<dbReference type="Proteomes" id="UP000281553">
    <property type="component" value="Unassembled WGS sequence"/>
</dbReference>
<proteinExistence type="predicted"/>
<dbReference type="EMBL" id="UYRU01057050">
    <property type="protein sequence ID" value="VDN13682.1"/>
    <property type="molecule type" value="Genomic_DNA"/>
</dbReference>
<dbReference type="AlphaFoldDB" id="A0A3P7NZN3"/>
<gene>
    <name evidence="1" type="ORF">DILT_LOCUS9513</name>
</gene>
<sequence length="95" mass="10670">MPAAQTSLVRHAHMHAARADIIEVLADRALRGRGSSCRFFWVSRWAVTNKSTLFYTLEEALLPVENQLDTKMKITELFGATSTIGEGRVLHDDNK</sequence>
<name>A0A3P7NZN3_DIBLA</name>
<evidence type="ECO:0000313" key="2">
    <source>
        <dbReference type="Proteomes" id="UP000281553"/>
    </source>
</evidence>
<protein>
    <submittedName>
        <fullName evidence="1">Uncharacterized protein</fullName>
    </submittedName>
</protein>
<evidence type="ECO:0000313" key="1">
    <source>
        <dbReference type="EMBL" id="VDN13682.1"/>
    </source>
</evidence>
<keyword evidence="2" id="KW-1185">Reference proteome</keyword>
<accession>A0A3P7NZN3</accession>
<reference evidence="1 2" key="1">
    <citation type="submission" date="2018-11" db="EMBL/GenBank/DDBJ databases">
        <authorList>
            <consortium name="Pathogen Informatics"/>
        </authorList>
    </citation>
    <scope>NUCLEOTIDE SEQUENCE [LARGE SCALE GENOMIC DNA]</scope>
</reference>
<organism evidence="1 2">
    <name type="scientific">Dibothriocephalus latus</name>
    <name type="common">Fish tapeworm</name>
    <name type="synonym">Diphyllobothrium latum</name>
    <dbReference type="NCBI Taxonomy" id="60516"/>
    <lineage>
        <taxon>Eukaryota</taxon>
        <taxon>Metazoa</taxon>
        <taxon>Spiralia</taxon>
        <taxon>Lophotrochozoa</taxon>
        <taxon>Platyhelminthes</taxon>
        <taxon>Cestoda</taxon>
        <taxon>Eucestoda</taxon>
        <taxon>Diphyllobothriidea</taxon>
        <taxon>Diphyllobothriidae</taxon>
        <taxon>Dibothriocephalus</taxon>
    </lineage>
</organism>